<dbReference type="AlphaFoldDB" id="A0A5K7Z935"/>
<protein>
    <recommendedName>
        <fullName evidence="2">N-acetyltransferase domain-containing protein</fullName>
    </recommendedName>
</protein>
<evidence type="ECO:0000313" key="3">
    <source>
        <dbReference type="EMBL" id="BBO76363.1"/>
    </source>
</evidence>
<feature type="domain" description="N-acetyltransferase" evidence="2">
    <location>
        <begin position="246"/>
        <end position="412"/>
    </location>
</feature>
<gene>
    <name evidence="3" type="ORF">DSCW_37800</name>
</gene>
<proteinExistence type="predicted"/>
<dbReference type="SUPFAM" id="SSF55729">
    <property type="entry name" value="Acyl-CoA N-acyltransferases (Nat)"/>
    <property type="match status" value="1"/>
</dbReference>
<dbReference type="CDD" id="cd04301">
    <property type="entry name" value="NAT_SF"/>
    <property type="match status" value="1"/>
</dbReference>
<keyword evidence="4" id="KW-1185">Reference proteome</keyword>
<dbReference type="GO" id="GO:0016747">
    <property type="term" value="F:acyltransferase activity, transferring groups other than amino-acyl groups"/>
    <property type="evidence" value="ECO:0007669"/>
    <property type="project" value="InterPro"/>
</dbReference>
<sequence length="412" mass="44964">MTECPSPSMLLLHPPSPADFPHPPDTLSGLTAFLSAVVSSPYDESAIFGNGAVQAGAMLTLMERAAADHGTAHCFWRRGLPPPTLRGLMDALSDRPTRLKLSLACNIGDTPDGALPCPAGKGSIVQILWSATDWIPGLGFFKTVSKAGIWNHLLLDGPAAVAANRDAVARQPNIVHSWEATDGDGRKSNTDDGYGKLPALPGRPLRQIVDDPVHRFVLIDRFGKNWLLRSRADKQNDHIVTLGETMTYRFCPPDQLPDGRLDDICAMVAAGGTVAATHVRANLERAFLIAYVLENGIVVANSSLKNPRPQYIDSVRQRSGLDLTGFFERGYTSVRPEYRGLGIGTRLLEGLTARAGDRKIFSVIAEDNEATKIIARRNRTRQVATYTSEKAGKPVGIWMPEWMIDDHEKKRS</sequence>
<accession>A0A5K7Z935</accession>
<dbReference type="EMBL" id="AP021875">
    <property type="protein sequence ID" value="BBO76363.1"/>
    <property type="molecule type" value="Genomic_DNA"/>
</dbReference>
<dbReference type="InterPro" id="IPR000182">
    <property type="entry name" value="GNAT_dom"/>
</dbReference>
<dbReference type="OrthoDB" id="5420107at2"/>
<evidence type="ECO:0000259" key="2">
    <source>
        <dbReference type="PROSITE" id="PS51186"/>
    </source>
</evidence>
<reference evidence="3 4" key="1">
    <citation type="submission" date="2019-11" db="EMBL/GenBank/DDBJ databases">
        <title>Comparative genomics of hydrocarbon-degrading Desulfosarcina strains.</title>
        <authorList>
            <person name="Watanabe M."/>
            <person name="Kojima H."/>
            <person name="Fukui M."/>
        </authorList>
    </citation>
    <scope>NUCLEOTIDE SEQUENCE [LARGE SCALE GENOMIC DNA]</scope>
    <source>
        <strain evidence="3 4">PP31</strain>
    </source>
</reference>
<dbReference type="Proteomes" id="UP000427769">
    <property type="component" value="Chromosome"/>
</dbReference>
<dbReference type="Gene3D" id="3.40.630.30">
    <property type="match status" value="1"/>
</dbReference>
<dbReference type="PROSITE" id="PS51186">
    <property type="entry name" value="GNAT"/>
    <property type="match status" value="1"/>
</dbReference>
<evidence type="ECO:0000256" key="1">
    <source>
        <dbReference type="SAM" id="MobiDB-lite"/>
    </source>
</evidence>
<feature type="compositionally biased region" description="Basic and acidic residues" evidence="1">
    <location>
        <begin position="183"/>
        <end position="194"/>
    </location>
</feature>
<dbReference type="KEGG" id="dwd:DSCW_37800"/>
<name>A0A5K7Z935_9BACT</name>
<organism evidence="3 4">
    <name type="scientific">Desulfosarcina widdelii</name>
    <dbReference type="NCBI Taxonomy" id="947919"/>
    <lineage>
        <taxon>Bacteria</taxon>
        <taxon>Pseudomonadati</taxon>
        <taxon>Thermodesulfobacteriota</taxon>
        <taxon>Desulfobacteria</taxon>
        <taxon>Desulfobacterales</taxon>
        <taxon>Desulfosarcinaceae</taxon>
        <taxon>Desulfosarcina</taxon>
    </lineage>
</organism>
<dbReference type="RefSeq" id="WP_155305193.1">
    <property type="nucleotide sequence ID" value="NZ_AP021875.1"/>
</dbReference>
<dbReference type="Pfam" id="PF00583">
    <property type="entry name" value="Acetyltransf_1"/>
    <property type="match status" value="1"/>
</dbReference>
<evidence type="ECO:0000313" key="4">
    <source>
        <dbReference type="Proteomes" id="UP000427769"/>
    </source>
</evidence>
<feature type="region of interest" description="Disordered" evidence="1">
    <location>
        <begin position="177"/>
        <end position="198"/>
    </location>
</feature>
<dbReference type="InterPro" id="IPR016181">
    <property type="entry name" value="Acyl_CoA_acyltransferase"/>
</dbReference>